<feature type="chain" id="PRO_5019275381" evidence="1">
    <location>
        <begin position="23"/>
        <end position="441"/>
    </location>
</feature>
<name>A0A432Z735_9GAMM</name>
<sequence length="441" mass="49804">MRFVALLFSCCLLLIHTHNALAQQKLTFREPEPGPMVDFLTQVLEEAYHDLGVELEYRPLPRLRAEQLAAKGKIAGELGRLDGLEQQIPSLNRVPFKLYEFSVVLVANTKKCGLCTLPTIESLAHVSGMRAPEQVIEENNFTNPVFKQTQFDQVAKLLNSGRIDGALLGDFQLRNLQLQNTQDFVVYSMRSEAGYHYLHDKFKHLVEPLYGKLNAMRGSGRLAQLRQQHNLTLPEALKPTELPDQLMAVSALHPGLTNADGSGELWDKLNRAFANANIDINISASNWPRAHTLMRNERAQLMVGVRKEQFSEEFLYSETAIGTDDALYLFTTNEASGKGLPITSDDFTVCISEGDYQKELLPNNVTYYRANTPLDCFAMLDLGRVNGVIDYQDNLPDWTDKPYQQQRLSEPVPLYVAFNKTQLGHLLKLHFELTSDSLVNY</sequence>
<accession>A0A432Z735</accession>
<organism evidence="2 3">
    <name type="scientific">Idiomarina seosinensis</name>
    <dbReference type="NCBI Taxonomy" id="281739"/>
    <lineage>
        <taxon>Bacteria</taxon>
        <taxon>Pseudomonadati</taxon>
        <taxon>Pseudomonadota</taxon>
        <taxon>Gammaproteobacteria</taxon>
        <taxon>Alteromonadales</taxon>
        <taxon>Idiomarinaceae</taxon>
        <taxon>Idiomarina</taxon>
    </lineage>
</organism>
<feature type="signal peptide" evidence="1">
    <location>
        <begin position="1"/>
        <end position="22"/>
    </location>
</feature>
<protein>
    <submittedName>
        <fullName evidence="2">ABC transporter substrate-binding protein</fullName>
    </submittedName>
</protein>
<proteinExistence type="predicted"/>
<dbReference type="SUPFAM" id="SSF53850">
    <property type="entry name" value="Periplasmic binding protein-like II"/>
    <property type="match status" value="2"/>
</dbReference>
<evidence type="ECO:0000313" key="3">
    <source>
        <dbReference type="Proteomes" id="UP000287908"/>
    </source>
</evidence>
<keyword evidence="1" id="KW-0732">Signal</keyword>
<dbReference type="AlphaFoldDB" id="A0A432Z735"/>
<dbReference type="OrthoDB" id="6838256at2"/>
<reference evidence="2 3" key="1">
    <citation type="journal article" date="2011" name="Front. Microbiol.">
        <title>Genomic signatures of strain selection and enhancement in Bacillus atrophaeus var. globigii, a historical biowarfare simulant.</title>
        <authorList>
            <person name="Gibbons H.S."/>
            <person name="Broomall S.M."/>
            <person name="McNew L.A."/>
            <person name="Daligault H."/>
            <person name="Chapman C."/>
            <person name="Bruce D."/>
            <person name="Karavis M."/>
            <person name="Krepps M."/>
            <person name="McGregor P.A."/>
            <person name="Hong C."/>
            <person name="Park K.H."/>
            <person name="Akmal A."/>
            <person name="Feldman A."/>
            <person name="Lin J.S."/>
            <person name="Chang W.E."/>
            <person name="Higgs B.W."/>
            <person name="Demirev P."/>
            <person name="Lindquist J."/>
            <person name="Liem A."/>
            <person name="Fochler E."/>
            <person name="Read T.D."/>
            <person name="Tapia R."/>
            <person name="Johnson S."/>
            <person name="Bishop-Lilly K.A."/>
            <person name="Detter C."/>
            <person name="Han C."/>
            <person name="Sozhamannan S."/>
            <person name="Rosenzweig C.N."/>
            <person name="Skowronski E.W."/>
        </authorList>
    </citation>
    <scope>NUCLEOTIDE SEQUENCE [LARGE SCALE GENOMIC DNA]</scope>
    <source>
        <strain evidence="2 3">CL-SP19</strain>
    </source>
</reference>
<dbReference type="Proteomes" id="UP000287908">
    <property type="component" value="Unassembled WGS sequence"/>
</dbReference>
<keyword evidence="3" id="KW-1185">Reference proteome</keyword>
<evidence type="ECO:0000256" key="1">
    <source>
        <dbReference type="SAM" id="SignalP"/>
    </source>
</evidence>
<gene>
    <name evidence="2" type="ORF">CWI81_11505</name>
</gene>
<dbReference type="RefSeq" id="WP_126785448.1">
    <property type="nucleotide sequence ID" value="NZ_PIQF01000004.1"/>
</dbReference>
<comment type="caution">
    <text evidence="2">The sequence shown here is derived from an EMBL/GenBank/DDBJ whole genome shotgun (WGS) entry which is preliminary data.</text>
</comment>
<dbReference type="EMBL" id="PIQF01000004">
    <property type="protein sequence ID" value="RUO73643.1"/>
    <property type="molecule type" value="Genomic_DNA"/>
</dbReference>
<evidence type="ECO:0000313" key="2">
    <source>
        <dbReference type="EMBL" id="RUO73643.1"/>
    </source>
</evidence>